<keyword evidence="9" id="KW-0547">Nucleotide-binding</keyword>
<evidence type="ECO:0000313" key="21">
    <source>
        <dbReference type="Proteomes" id="UP000326364"/>
    </source>
</evidence>
<dbReference type="Proteomes" id="UP000325933">
    <property type="component" value="Unassembled WGS sequence"/>
</dbReference>
<accession>A0A5J5I201</accession>
<evidence type="ECO:0000313" key="19">
    <source>
        <dbReference type="EMBL" id="KAA9029804.1"/>
    </source>
</evidence>
<evidence type="ECO:0000313" key="20">
    <source>
        <dbReference type="Proteomes" id="UP000325933"/>
    </source>
</evidence>
<keyword evidence="4" id="KW-1003">Cell membrane</keyword>
<keyword evidence="14 15" id="KW-0472">Membrane</keyword>
<dbReference type="EMBL" id="VYQA01000007">
    <property type="protein sequence ID" value="KAA9029804.1"/>
    <property type="molecule type" value="Genomic_DNA"/>
</dbReference>
<dbReference type="InterPro" id="IPR003594">
    <property type="entry name" value="HATPase_dom"/>
</dbReference>
<dbReference type="SMART" id="SM00388">
    <property type="entry name" value="HisKA"/>
    <property type="match status" value="1"/>
</dbReference>
<protein>
    <recommendedName>
        <fullName evidence="3">histidine kinase</fullName>
        <ecNumber evidence="3">2.7.13.3</ecNumber>
    </recommendedName>
</protein>
<dbReference type="PANTHER" id="PTHR44936:SF5">
    <property type="entry name" value="SENSOR HISTIDINE KINASE ENVZ"/>
    <property type="match status" value="1"/>
</dbReference>
<proteinExistence type="predicted"/>
<dbReference type="InterPro" id="IPR036097">
    <property type="entry name" value="HisK_dim/P_sf"/>
</dbReference>
<dbReference type="CDD" id="cd06225">
    <property type="entry name" value="HAMP"/>
    <property type="match status" value="1"/>
</dbReference>
<dbReference type="RefSeq" id="WP_120250671.1">
    <property type="nucleotide sequence ID" value="NZ_JBNNIY010000001.1"/>
</dbReference>
<evidence type="ECO:0000256" key="8">
    <source>
        <dbReference type="ARBA" id="ARBA00022692"/>
    </source>
</evidence>
<dbReference type="PROSITE" id="PS50885">
    <property type="entry name" value="HAMP"/>
    <property type="match status" value="1"/>
</dbReference>
<organism evidence="19 20">
    <name type="scientific">Sphingobium limneticum</name>
    <dbReference type="NCBI Taxonomy" id="1007511"/>
    <lineage>
        <taxon>Bacteria</taxon>
        <taxon>Pseudomonadati</taxon>
        <taxon>Pseudomonadota</taxon>
        <taxon>Alphaproteobacteria</taxon>
        <taxon>Sphingomonadales</taxon>
        <taxon>Sphingomonadaceae</taxon>
        <taxon>Sphingobium</taxon>
    </lineage>
</organism>
<keyword evidence="6" id="KW-0597">Phosphoprotein</keyword>
<dbReference type="SUPFAM" id="SSF55874">
    <property type="entry name" value="ATPase domain of HSP90 chaperone/DNA topoisomerase II/histidine kinase"/>
    <property type="match status" value="1"/>
</dbReference>
<evidence type="ECO:0000256" key="12">
    <source>
        <dbReference type="ARBA" id="ARBA00022989"/>
    </source>
</evidence>
<keyword evidence="12 15" id="KW-1133">Transmembrane helix</keyword>
<evidence type="ECO:0000256" key="7">
    <source>
        <dbReference type="ARBA" id="ARBA00022679"/>
    </source>
</evidence>
<dbReference type="EC" id="2.7.13.3" evidence="3"/>
<keyword evidence="10" id="KW-0418">Kinase</keyword>
<evidence type="ECO:0000256" key="10">
    <source>
        <dbReference type="ARBA" id="ARBA00022777"/>
    </source>
</evidence>
<gene>
    <name evidence="19" type="ORF">F4U95_11320</name>
    <name evidence="18" type="ORF">F4U96_11375</name>
</gene>
<dbReference type="SMART" id="SM00304">
    <property type="entry name" value="HAMP"/>
    <property type="match status" value="1"/>
</dbReference>
<dbReference type="PROSITE" id="PS50109">
    <property type="entry name" value="HIS_KIN"/>
    <property type="match status" value="1"/>
</dbReference>
<dbReference type="SMART" id="SM00387">
    <property type="entry name" value="HATPase_c"/>
    <property type="match status" value="1"/>
</dbReference>
<dbReference type="Pfam" id="PF00672">
    <property type="entry name" value="HAMP"/>
    <property type="match status" value="1"/>
</dbReference>
<dbReference type="GO" id="GO:0000155">
    <property type="term" value="F:phosphorelay sensor kinase activity"/>
    <property type="evidence" value="ECO:0007669"/>
    <property type="project" value="InterPro"/>
</dbReference>
<comment type="subcellular location">
    <subcellularLocation>
        <location evidence="2">Cell inner membrane</location>
        <topology evidence="2">Multi-pass membrane protein</topology>
    </subcellularLocation>
</comment>
<evidence type="ECO:0000256" key="1">
    <source>
        <dbReference type="ARBA" id="ARBA00000085"/>
    </source>
</evidence>
<keyword evidence="21" id="KW-1185">Reference proteome</keyword>
<keyword evidence="11" id="KW-0067">ATP-binding</keyword>
<keyword evidence="13" id="KW-0902">Two-component regulatory system</keyword>
<evidence type="ECO:0000256" key="13">
    <source>
        <dbReference type="ARBA" id="ARBA00023012"/>
    </source>
</evidence>
<evidence type="ECO:0000256" key="15">
    <source>
        <dbReference type="SAM" id="Phobius"/>
    </source>
</evidence>
<evidence type="ECO:0000256" key="4">
    <source>
        <dbReference type="ARBA" id="ARBA00022475"/>
    </source>
</evidence>
<evidence type="ECO:0000256" key="14">
    <source>
        <dbReference type="ARBA" id="ARBA00023136"/>
    </source>
</evidence>
<dbReference type="AlphaFoldDB" id="A0A5J5I201"/>
<keyword evidence="7" id="KW-0808">Transferase</keyword>
<dbReference type="Pfam" id="PF02518">
    <property type="entry name" value="HATPase_c"/>
    <property type="match status" value="1"/>
</dbReference>
<feature type="transmembrane region" description="Helical" evidence="15">
    <location>
        <begin position="153"/>
        <end position="178"/>
    </location>
</feature>
<dbReference type="Gene3D" id="1.10.287.130">
    <property type="match status" value="1"/>
</dbReference>
<evidence type="ECO:0000256" key="3">
    <source>
        <dbReference type="ARBA" id="ARBA00012438"/>
    </source>
</evidence>
<dbReference type="InterPro" id="IPR003660">
    <property type="entry name" value="HAMP_dom"/>
</dbReference>
<keyword evidence="8 15" id="KW-0812">Transmembrane</keyword>
<evidence type="ECO:0000313" key="18">
    <source>
        <dbReference type="EMBL" id="KAA9016825.1"/>
    </source>
</evidence>
<evidence type="ECO:0000256" key="5">
    <source>
        <dbReference type="ARBA" id="ARBA00022519"/>
    </source>
</evidence>
<dbReference type="PANTHER" id="PTHR44936">
    <property type="entry name" value="SENSOR PROTEIN CREC"/>
    <property type="match status" value="1"/>
</dbReference>
<feature type="domain" description="HAMP" evidence="17">
    <location>
        <begin position="179"/>
        <end position="230"/>
    </location>
</feature>
<dbReference type="SUPFAM" id="SSF47384">
    <property type="entry name" value="Homodimeric domain of signal transducing histidine kinase"/>
    <property type="match status" value="1"/>
</dbReference>
<comment type="catalytic activity">
    <reaction evidence="1">
        <text>ATP + protein L-histidine = ADP + protein N-phospho-L-histidine.</text>
        <dbReference type="EC" id="2.7.13.3"/>
    </reaction>
</comment>
<feature type="domain" description="Histidine kinase" evidence="16">
    <location>
        <begin position="238"/>
        <end position="437"/>
    </location>
</feature>
<evidence type="ECO:0000256" key="6">
    <source>
        <dbReference type="ARBA" id="ARBA00022553"/>
    </source>
</evidence>
<dbReference type="GO" id="GO:0005886">
    <property type="term" value="C:plasma membrane"/>
    <property type="evidence" value="ECO:0007669"/>
    <property type="project" value="UniProtKB-SubCell"/>
</dbReference>
<dbReference type="InterPro" id="IPR003661">
    <property type="entry name" value="HisK_dim/P_dom"/>
</dbReference>
<dbReference type="InterPro" id="IPR050980">
    <property type="entry name" value="2C_sensor_his_kinase"/>
</dbReference>
<name>A0A5J5I201_9SPHN</name>
<comment type="caution">
    <text evidence="19">The sequence shown here is derived from an EMBL/GenBank/DDBJ whole genome shotgun (WGS) entry which is preliminary data.</text>
</comment>
<dbReference type="EMBL" id="VYQB01000007">
    <property type="protein sequence ID" value="KAA9016825.1"/>
    <property type="molecule type" value="Genomic_DNA"/>
</dbReference>
<dbReference type="GO" id="GO:0005524">
    <property type="term" value="F:ATP binding"/>
    <property type="evidence" value="ECO:0007669"/>
    <property type="project" value="UniProtKB-KW"/>
</dbReference>
<dbReference type="Proteomes" id="UP000326364">
    <property type="component" value="Unassembled WGS sequence"/>
</dbReference>
<keyword evidence="5" id="KW-0997">Cell inner membrane</keyword>
<evidence type="ECO:0000256" key="2">
    <source>
        <dbReference type="ARBA" id="ARBA00004429"/>
    </source>
</evidence>
<reference evidence="20 21" key="1">
    <citation type="submission" date="2019-09" db="EMBL/GenBank/DDBJ databases">
        <authorList>
            <person name="Feng G."/>
        </authorList>
    </citation>
    <scope>NUCLEOTIDE SEQUENCE [LARGE SCALE GENOMIC DNA]</scope>
    <source>
        <strain evidence="19 20">KACC 19283</strain>
        <strain evidence="18 21">KACC 19284</strain>
    </source>
</reference>
<feature type="transmembrane region" description="Helical" evidence="15">
    <location>
        <begin position="12"/>
        <end position="34"/>
    </location>
</feature>
<dbReference type="PRINTS" id="PR00344">
    <property type="entry name" value="BCTRLSENSOR"/>
</dbReference>
<evidence type="ECO:0000259" key="17">
    <source>
        <dbReference type="PROSITE" id="PS50885"/>
    </source>
</evidence>
<dbReference type="InterPro" id="IPR004358">
    <property type="entry name" value="Sig_transdc_His_kin-like_C"/>
</dbReference>
<sequence length="437" mass="48678">MKLQFRGSLGLLGRLCAILLLTVTLEFAVGTLVYERASHLSLQDDEARRLAEHLVIARKLLVEQPRGERPALGLQLTTDRYDIHWSPAAPPPPPLSPELERMRRQIIDWEPGLEKSGLWLRLTPGRHSEINGGLQLHDGSWLYFGMHHSGGKWAFTIGRLGLALIPVLALLLAGLLLIRRTLAPLRDLTHATHRIGRGSEVIVPEAGTNDVRNLITAFNAMQARMHRLIDERTETLAAVGHDLRTPLARLQLRLELVKDPEVQHAMGGDLEEMGAMLESLLAFLGGEKDPEPPVRTDIAVSIATIVDAFQDHDQDVDYNGPDHLEMEVRGLSLRRAVRNLIENALHYGDRARVSLERKGNEVLIRVDDDGPGIPRERLEEVLRPFSRLDDARQRNTRGLGLGLAIVQKAVTAEGGQFILANRPEGGLRAEICLYLPR</sequence>
<evidence type="ECO:0000256" key="9">
    <source>
        <dbReference type="ARBA" id="ARBA00022741"/>
    </source>
</evidence>
<dbReference type="CDD" id="cd00082">
    <property type="entry name" value="HisKA"/>
    <property type="match status" value="1"/>
</dbReference>
<dbReference type="Gene3D" id="3.30.565.10">
    <property type="entry name" value="Histidine kinase-like ATPase, C-terminal domain"/>
    <property type="match status" value="1"/>
</dbReference>
<evidence type="ECO:0000259" key="16">
    <source>
        <dbReference type="PROSITE" id="PS50109"/>
    </source>
</evidence>
<evidence type="ECO:0000256" key="11">
    <source>
        <dbReference type="ARBA" id="ARBA00022840"/>
    </source>
</evidence>
<dbReference type="InterPro" id="IPR005467">
    <property type="entry name" value="His_kinase_dom"/>
</dbReference>
<dbReference type="InterPro" id="IPR036890">
    <property type="entry name" value="HATPase_C_sf"/>
</dbReference>